<evidence type="ECO:0000256" key="2">
    <source>
        <dbReference type="ARBA" id="ARBA00023015"/>
    </source>
</evidence>
<feature type="domain" description="HTH lysR-type" evidence="5">
    <location>
        <begin position="1"/>
        <end position="59"/>
    </location>
</feature>
<dbReference type="PRINTS" id="PR00039">
    <property type="entry name" value="HTHLYSR"/>
</dbReference>
<dbReference type="PROSITE" id="PS50931">
    <property type="entry name" value="HTH_LYSR"/>
    <property type="match status" value="1"/>
</dbReference>
<evidence type="ECO:0000256" key="3">
    <source>
        <dbReference type="ARBA" id="ARBA00023125"/>
    </source>
</evidence>
<dbReference type="InterPro" id="IPR000847">
    <property type="entry name" value="LysR_HTH_N"/>
</dbReference>
<dbReference type="Gene3D" id="1.10.10.10">
    <property type="entry name" value="Winged helix-like DNA-binding domain superfamily/Winged helix DNA-binding domain"/>
    <property type="match status" value="1"/>
</dbReference>
<evidence type="ECO:0000256" key="1">
    <source>
        <dbReference type="ARBA" id="ARBA00009437"/>
    </source>
</evidence>
<evidence type="ECO:0000313" key="6">
    <source>
        <dbReference type="EMBL" id="RAI03510.1"/>
    </source>
</evidence>
<dbReference type="AlphaFoldDB" id="A0A8B2NXU0"/>
<keyword evidence="3" id="KW-0238">DNA-binding</keyword>
<name>A0A8B2NXU0_9HYPH</name>
<evidence type="ECO:0000259" key="5">
    <source>
        <dbReference type="PROSITE" id="PS50931"/>
    </source>
</evidence>
<dbReference type="PANTHER" id="PTHR30537:SF5">
    <property type="entry name" value="HTH-TYPE TRANSCRIPTIONAL ACTIVATOR TTDR-RELATED"/>
    <property type="match status" value="1"/>
</dbReference>
<dbReference type="Pfam" id="PF03466">
    <property type="entry name" value="LysR_substrate"/>
    <property type="match status" value="1"/>
</dbReference>
<comment type="similarity">
    <text evidence="1">Belongs to the LysR transcriptional regulatory family.</text>
</comment>
<dbReference type="SUPFAM" id="SSF53850">
    <property type="entry name" value="Periplasmic binding protein-like II"/>
    <property type="match status" value="1"/>
</dbReference>
<dbReference type="InterPro" id="IPR005119">
    <property type="entry name" value="LysR_subst-bd"/>
</dbReference>
<protein>
    <submittedName>
        <fullName evidence="6">LysR family transcriptional regulator</fullName>
    </submittedName>
</protein>
<accession>A0A8B2NXU0</accession>
<dbReference type="InterPro" id="IPR036388">
    <property type="entry name" value="WH-like_DNA-bd_sf"/>
</dbReference>
<keyword evidence="2" id="KW-0805">Transcription regulation</keyword>
<reference evidence="6 7" key="1">
    <citation type="submission" date="2018-05" db="EMBL/GenBank/DDBJ databases">
        <title>Acuticoccus sediminis sp. nov., isolated from deep-sea sediment of Indian Ocean.</title>
        <authorList>
            <person name="Liu X."/>
            <person name="Lai Q."/>
            <person name="Du Y."/>
            <person name="Sun F."/>
            <person name="Zhang X."/>
            <person name="Wang S."/>
            <person name="Shao Z."/>
        </authorList>
    </citation>
    <scope>NUCLEOTIDE SEQUENCE [LARGE SCALE GENOMIC DNA]</scope>
    <source>
        <strain evidence="6 7">PTG4-2</strain>
    </source>
</reference>
<evidence type="ECO:0000256" key="4">
    <source>
        <dbReference type="ARBA" id="ARBA00023163"/>
    </source>
</evidence>
<keyword evidence="4" id="KW-0804">Transcription</keyword>
<dbReference type="FunFam" id="1.10.10.10:FF:000001">
    <property type="entry name" value="LysR family transcriptional regulator"/>
    <property type="match status" value="1"/>
</dbReference>
<dbReference type="OrthoDB" id="9813056at2"/>
<evidence type="ECO:0000313" key="7">
    <source>
        <dbReference type="Proteomes" id="UP000249590"/>
    </source>
</evidence>
<dbReference type="SUPFAM" id="SSF46785">
    <property type="entry name" value="Winged helix' DNA-binding domain"/>
    <property type="match status" value="1"/>
</dbReference>
<dbReference type="CDD" id="cd08422">
    <property type="entry name" value="PBP2_CrgA_like"/>
    <property type="match status" value="1"/>
</dbReference>
<dbReference type="GO" id="GO:0043565">
    <property type="term" value="F:sequence-specific DNA binding"/>
    <property type="evidence" value="ECO:0007669"/>
    <property type="project" value="TreeGrafter"/>
</dbReference>
<dbReference type="Gene3D" id="3.40.190.290">
    <property type="match status" value="1"/>
</dbReference>
<gene>
    <name evidence="6" type="ORF">DLJ53_03155</name>
</gene>
<dbReference type="PANTHER" id="PTHR30537">
    <property type="entry name" value="HTH-TYPE TRANSCRIPTIONAL REGULATOR"/>
    <property type="match status" value="1"/>
</dbReference>
<dbReference type="GO" id="GO:0006351">
    <property type="term" value="P:DNA-templated transcription"/>
    <property type="evidence" value="ECO:0007669"/>
    <property type="project" value="TreeGrafter"/>
</dbReference>
<proteinExistence type="inferred from homology"/>
<dbReference type="EMBL" id="QHHQ01000001">
    <property type="protein sequence ID" value="RAI03510.1"/>
    <property type="molecule type" value="Genomic_DNA"/>
</dbReference>
<organism evidence="6 7">
    <name type="scientific">Acuticoccus sediminis</name>
    <dbReference type="NCBI Taxonomy" id="2184697"/>
    <lineage>
        <taxon>Bacteria</taxon>
        <taxon>Pseudomonadati</taxon>
        <taxon>Pseudomonadota</taxon>
        <taxon>Alphaproteobacteria</taxon>
        <taxon>Hyphomicrobiales</taxon>
        <taxon>Amorphaceae</taxon>
        <taxon>Acuticoccus</taxon>
    </lineage>
</organism>
<dbReference type="InterPro" id="IPR058163">
    <property type="entry name" value="LysR-type_TF_proteobact-type"/>
</dbReference>
<dbReference type="Proteomes" id="UP000249590">
    <property type="component" value="Unassembled WGS sequence"/>
</dbReference>
<dbReference type="GO" id="GO:0003700">
    <property type="term" value="F:DNA-binding transcription factor activity"/>
    <property type="evidence" value="ECO:0007669"/>
    <property type="project" value="InterPro"/>
</dbReference>
<comment type="caution">
    <text evidence="6">The sequence shown here is derived from an EMBL/GenBank/DDBJ whole genome shotgun (WGS) entry which is preliminary data.</text>
</comment>
<dbReference type="RefSeq" id="WP_111342263.1">
    <property type="nucleotide sequence ID" value="NZ_QHHQ01000001.1"/>
</dbReference>
<dbReference type="InterPro" id="IPR036390">
    <property type="entry name" value="WH_DNA-bd_sf"/>
</dbReference>
<dbReference type="Pfam" id="PF00126">
    <property type="entry name" value="HTH_1"/>
    <property type="match status" value="1"/>
</dbReference>
<sequence>MGLAPALRVFVRTVERGSISAAARDLSVSQPAVSKHLRNLESHVGARLLERSARLARPTPTGQTLYEGARDGLATIEAALEGVRRDMGAVEGHLRVHAPTCIDGKQLHPIVLAFQQRHPGVTVDLALEDRVVDLVYENFDLALRLGRPDGAGLIVRPIGVTRRILVAAPDLLARTGPIETPERLMEVPVVVPISTAPDSTLALSRAGTDIAVPVRSVLRSNNPDVLVRTLVSAHAVGPVQQLLISQELSDGRLVCILPEYEARSSEVYFTFLSVRFMRSLVRAFTDFSVAALRQVEGIGAVGSTSVGPGTGRLRVPETTDWTVAFAGVAGD</sequence>
<keyword evidence="7" id="KW-1185">Reference proteome</keyword>